<dbReference type="Gene3D" id="2.40.70.10">
    <property type="entry name" value="Acid Proteases"/>
    <property type="match status" value="1"/>
</dbReference>
<dbReference type="GO" id="GO:0016787">
    <property type="term" value="F:hydrolase activity"/>
    <property type="evidence" value="ECO:0007669"/>
    <property type="project" value="UniProtKB-KW"/>
</dbReference>
<dbReference type="Pfam" id="PF13975">
    <property type="entry name" value="gag-asp_proteas"/>
    <property type="match status" value="1"/>
</dbReference>
<evidence type="ECO:0000256" key="1">
    <source>
        <dbReference type="SAM" id="Phobius"/>
    </source>
</evidence>
<dbReference type="SUPFAM" id="SSF50630">
    <property type="entry name" value="Acid proteases"/>
    <property type="match status" value="1"/>
</dbReference>
<gene>
    <name evidence="2" type="ORF">RT723_10550</name>
</gene>
<name>A0ABU3R163_9GAMM</name>
<keyword evidence="1" id="KW-1133">Transmembrane helix</keyword>
<protein>
    <submittedName>
        <fullName evidence="2">Retropepsin-like aspartic protease</fullName>
        <ecNumber evidence="2">3.4.23.-</ecNumber>
    </submittedName>
</protein>
<dbReference type="Proteomes" id="UP001257914">
    <property type="component" value="Unassembled WGS sequence"/>
</dbReference>
<evidence type="ECO:0000313" key="2">
    <source>
        <dbReference type="EMBL" id="MDU0113428.1"/>
    </source>
</evidence>
<dbReference type="InterPro" id="IPR021109">
    <property type="entry name" value="Peptidase_aspartic_dom_sf"/>
</dbReference>
<dbReference type="EMBL" id="JAWCUA010000007">
    <property type="protein sequence ID" value="MDU0113428.1"/>
    <property type="molecule type" value="Genomic_DNA"/>
</dbReference>
<keyword evidence="1" id="KW-0472">Membrane</keyword>
<organism evidence="2 3">
    <name type="scientific">Psychrosphaera aquimarina</name>
    <dbReference type="NCBI Taxonomy" id="2044854"/>
    <lineage>
        <taxon>Bacteria</taxon>
        <taxon>Pseudomonadati</taxon>
        <taxon>Pseudomonadota</taxon>
        <taxon>Gammaproteobacteria</taxon>
        <taxon>Alteromonadales</taxon>
        <taxon>Pseudoalteromonadaceae</taxon>
        <taxon>Psychrosphaera</taxon>
    </lineage>
</organism>
<reference evidence="2 3" key="1">
    <citation type="submission" date="2023-10" db="EMBL/GenBank/DDBJ databases">
        <title>Psychrosphaera aquimaarina strain SW33 isolated from seawater.</title>
        <authorList>
            <person name="Bayburt H."/>
            <person name="Kim J.M."/>
            <person name="Choi B.J."/>
            <person name="Jeon C.O."/>
        </authorList>
    </citation>
    <scope>NUCLEOTIDE SEQUENCE [LARGE SCALE GENOMIC DNA]</scope>
    <source>
        <strain evidence="2 3">KCTC 52743</strain>
    </source>
</reference>
<evidence type="ECO:0000313" key="3">
    <source>
        <dbReference type="Proteomes" id="UP001257914"/>
    </source>
</evidence>
<dbReference type="NCBIfam" id="TIGR02281">
    <property type="entry name" value="clan_AA_DTGA"/>
    <property type="match status" value="1"/>
</dbReference>
<keyword evidence="3" id="KW-1185">Reference proteome</keyword>
<dbReference type="CDD" id="cd05483">
    <property type="entry name" value="retropepsin_like_bacteria"/>
    <property type="match status" value="1"/>
</dbReference>
<proteinExistence type="predicted"/>
<dbReference type="PROSITE" id="PS00141">
    <property type="entry name" value="ASP_PROTEASE"/>
    <property type="match status" value="1"/>
</dbReference>
<accession>A0ABU3R163</accession>
<keyword evidence="1" id="KW-0812">Transmembrane</keyword>
<dbReference type="InterPro" id="IPR011969">
    <property type="entry name" value="Clan_AA_Asp_peptidase_C"/>
</dbReference>
<dbReference type="RefSeq" id="WP_315947033.1">
    <property type="nucleotide sequence ID" value="NZ_JAWCUA010000007.1"/>
</dbReference>
<dbReference type="InterPro" id="IPR001969">
    <property type="entry name" value="Aspartic_peptidase_AS"/>
</dbReference>
<keyword evidence="2" id="KW-0378">Hydrolase</keyword>
<feature type="transmembrane region" description="Helical" evidence="1">
    <location>
        <begin position="12"/>
        <end position="28"/>
    </location>
</feature>
<sequence length="171" mass="18984">MSDQPKQFGKTFSFIFWGLLLVSLVYFFEDKLAEQINPNSEPNSYQVGDVQILELQRNRYGHYVTSGLINQIEVEFMLDTGATNVAVPQGVADKVGLRKGRAVQVHTANGTATAYTTVINQLNLGDIQLYDVKASIVPGMVGSQILLGMSVLKQVEFRQVGDQLTLKHHVR</sequence>
<comment type="caution">
    <text evidence="2">The sequence shown here is derived from an EMBL/GenBank/DDBJ whole genome shotgun (WGS) entry which is preliminary data.</text>
</comment>
<dbReference type="InterPro" id="IPR034122">
    <property type="entry name" value="Retropepsin-like_bacterial"/>
</dbReference>
<dbReference type="EC" id="3.4.23.-" evidence="2"/>